<gene>
    <name evidence="2" type="ORF">EYF80_033730</name>
</gene>
<dbReference type="Proteomes" id="UP000314294">
    <property type="component" value="Unassembled WGS sequence"/>
</dbReference>
<dbReference type="AlphaFoldDB" id="A0A4Z2GTS4"/>
<feature type="region of interest" description="Disordered" evidence="1">
    <location>
        <begin position="142"/>
        <end position="165"/>
    </location>
</feature>
<accession>A0A4Z2GTS4</accession>
<feature type="compositionally biased region" description="Basic and acidic residues" evidence="1">
    <location>
        <begin position="142"/>
        <end position="152"/>
    </location>
</feature>
<keyword evidence="3" id="KW-1185">Reference proteome</keyword>
<dbReference type="EMBL" id="SRLO01000438">
    <property type="protein sequence ID" value="TNN56014.1"/>
    <property type="molecule type" value="Genomic_DNA"/>
</dbReference>
<protein>
    <submittedName>
        <fullName evidence="2">Uncharacterized protein</fullName>
    </submittedName>
</protein>
<proteinExistence type="predicted"/>
<evidence type="ECO:0000256" key="1">
    <source>
        <dbReference type="SAM" id="MobiDB-lite"/>
    </source>
</evidence>
<feature type="compositionally biased region" description="Polar residues" evidence="1">
    <location>
        <begin position="153"/>
        <end position="165"/>
    </location>
</feature>
<evidence type="ECO:0000313" key="2">
    <source>
        <dbReference type="EMBL" id="TNN56014.1"/>
    </source>
</evidence>
<comment type="caution">
    <text evidence="2">The sequence shown here is derived from an EMBL/GenBank/DDBJ whole genome shotgun (WGS) entry which is preliminary data.</text>
</comment>
<organism evidence="2 3">
    <name type="scientific">Liparis tanakae</name>
    <name type="common">Tanaka's snailfish</name>
    <dbReference type="NCBI Taxonomy" id="230148"/>
    <lineage>
        <taxon>Eukaryota</taxon>
        <taxon>Metazoa</taxon>
        <taxon>Chordata</taxon>
        <taxon>Craniata</taxon>
        <taxon>Vertebrata</taxon>
        <taxon>Euteleostomi</taxon>
        <taxon>Actinopterygii</taxon>
        <taxon>Neopterygii</taxon>
        <taxon>Teleostei</taxon>
        <taxon>Neoteleostei</taxon>
        <taxon>Acanthomorphata</taxon>
        <taxon>Eupercaria</taxon>
        <taxon>Perciformes</taxon>
        <taxon>Cottioidei</taxon>
        <taxon>Cottales</taxon>
        <taxon>Liparidae</taxon>
        <taxon>Liparis</taxon>
    </lineage>
</organism>
<name>A0A4Z2GTS4_9TELE</name>
<reference evidence="2 3" key="1">
    <citation type="submission" date="2019-03" db="EMBL/GenBank/DDBJ databases">
        <title>First draft genome of Liparis tanakae, snailfish: a comprehensive survey of snailfish specific genes.</title>
        <authorList>
            <person name="Kim W."/>
            <person name="Song I."/>
            <person name="Jeong J.-H."/>
            <person name="Kim D."/>
            <person name="Kim S."/>
            <person name="Ryu S."/>
            <person name="Song J.Y."/>
            <person name="Lee S.K."/>
        </authorList>
    </citation>
    <scope>NUCLEOTIDE SEQUENCE [LARGE SCALE GENOMIC DNA]</scope>
    <source>
        <tissue evidence="2">Muscle</tissue>
    </source>
</reference>
<sequence>MMTTSSRSARSQRVVSVRWAVSGCRGSGMANNFSGSATRSGALLRSIPNLVFEVTAQCRCVERRGVPLHAFSSGSSTSTVRRVCGDPAGADPTSPDSLWTAWFCLYVDVCPTVPGRHDVYRGDGGDKQPMYRLRGWISQQQHLEDTSPDHQRGSVQSRPNTSDSTMCTSSQFCMAFWQQEELNGFRREKCPKASRMGTSSRSSGSTVCTVHEHRGSTFSISFDTLW</sequence>
<evidence type="ECO:0000313" key="3">
    <source>
        <dbReference type="Proteomes" id="UP000314294"/>
    </source>
</evidence>